<feature type="compositionally biased region" description="Polar residues" evidence="1">
    <location>
        <begin position="1"/>
        <end position="15"/>
    </location>
</feature>
<gene>
    <name evidence="2" type="ORF">SDC9_161550</name>
</gene>
<feature type="region of interest" description="Disordered" evidence="1">
    <location>
        <begin position="1"/>
        <end position="20"/>
    </location>
</feature>
<proteinExistence type="predicted"/>
<evidence type="ECO:0000313" key="2">
    <source>
        <dbReference type="EMBL" id="MPN14224.1"/>
    </source>
</evidence>
<accession>A0A645FPR0</accession>
<comment type="caution">
    <text evidence="2">The sequence shown here is derived from an EMBL/GenBank/DDBJ whole genome shotgun (WGS) entry which is preliminary data.</text>
</comment>
<protein>
    <submittedName>
        <fullName evidence="2">Uncharacterized protein</fullName>
    </submittedName>
</protein>
<feature type="compositionally biased region" description="Basic and acidic residues" evidence="1">
    <location>
        <begin position="164"/>
        <end position="178"/>
    </location>
</feature>
<organism evidence="2">
    <name type="scientific">bioreactor metagenome</name>
    <dbReference type="NCBI Taxonomy" id="1076179"/>
    <lineage>
        <taxon>unclassified sequences</taxon>
        <taxon>metagenomes</taxon>
        <taxon>ecological metagenomes</taxon>
    </lineage>
</organism>
<name>A0A645FPR0_9ZZZZ</name>
<sequence length="178" mass="19653">MSYRHAQSGTKNTPGRHTEMPVDEDITHNHIDHVGNNVIRHGDFGSPNTAQTSRYGKGKRIGREGEHEHLHIQSSTGYGIRLVGSHEHDHGFGEDIAQETHDQRSNKREHQTLMHNGIGIFVIAGTLCSSDKRGAAGVEGLENSQDEEAWLGDIPNCGNGRRSYTADHHGVDHTDQLD</sequence>
<dbReference type="EMBL" id="VSSQ01060825">
    <property type="protein sequence ID" value="MPN14224.1"/>
    <property type="molecule type" value="Genomic_DNA"/>
</dbReference>
<feature type="region of interest" description="Disordered" evidence="1">
    <location>
        <begin position="156"/>
        <end position="178"/>
    </location>
</feature>
<dbReference type="AlphaFoldDB" id="A0A645FPR0"/>
<evidence type="ECO:0000256" key="1">
    <source>
        <dbReference type="SAM" id="MobiDB-lite"/>
    </source>
</evidence>
<reference evidence="2" key="1">
    <citation type="submission" date="2019-08" db="EMBL/GenBank/DDBJ databases">
        <authorList>
            <person name="Kucharzyk K."/>
            <person name="Murdoch R.W."/>
            <person name="Higgins S."/>
            <person name="Loffler F."/>
        </authorList>
    </citation>
    <scope>NUCLEOTIDE SEQUENCE</scope>
</reference>